<accession>A0A165QAV8</accession>
<dbReference type="OrthoDB" id="2627493at2"/>
<dbReference type="Pfam" id="PF11579">
    <property type="entry name" value="DUF3238"/>
    <property type="match status" value="1"/>
</dbReference>
<sequence>MADLIKIRGSVFIGGMLYLPPIQDPSTGMIYEYQADAREFTPHAVNTGRCRVEQEVVIDFVKQRVTSFANTGVTVLKLTAPDGSVEFKQGKASTDGIRVVDEVWNGETVSLTMQASASNPLRLDAPTVDYSLQITAYKDSTVQVKGSHDGFPCFEFYKQVDFGDFQLLYAHDFRKTGDTPAAMAGEMEYHFEKHSNHS</sequence>
<comment type="caution">
    <text evidence="1">The sequence shown here is derived from an EMBL/GenBank/DDBJ whole genome shotgun (WGS) entry which is preliminary data.</text>
</comment>
<dbReference type="EMBL" id="LQRA01000081">
    <property type="protein sequence ID" value="KZE74292.1"/>
    <property type="molecule type" value="Genomic_DNA"/>
</dbReference>
<proteinExistence type="predicted"/>
<dbReference type="AlphaFoldDB" id="A0A165QAV8"/>
<gene>
    <name evidence="1" type="ORF">AV654_30465</name>
</gene>
<dbReference type="STRING" id="1007103.GCA_000213315_03533"/>
<reference evidence="2" key="1">
    <citation type="submission" date="2016-01" db="EMBL/GenBank/DDBJ databases">
        <title>Draft genome of Chromobacterium sp. F49.</title>
        <authorList>
            <person name="Hong K.W."/>
        </authorList>
    </citation>
    <scope>NUCLEOTIDE SEQUENCE [LARGE SCALE GENOMIC DNA]</scope>
    <source>
        <strain evidence="2">M63</strain>
    </source>
</reference>
<organism evidence="1 2">
    <name type="scientific">Paenibacillus elgii</name>
    <dbReference type="NCBI Taxonomy" id="189691"/>
    <lineage>
        <taxon>Bacteria</taxon>
        <taxon>Bacillati</taxon>
        <taxon>Bacillota</taxon>
        <taxon>Bacilli</taxon>
        <taxon>Bacillales</taxon>
        <taxon>Paenibacillaceae</taxon>
        <taxon>Paenibacillus</taxon>
    </lineage>
</organism>
<dbReference type="eggNOG" id="ENOG502Z8BG">
    <property type="taxonomic scope" value="Bacteria"/>
</dbReference>
<name>A0A165QAV8_9BACL</name>
<dbReference type="RefSeq" id="WP_063186032.1">
    <property type="nucleotide sequence ID" value="NZ_LQRA01000081.1"/>
</dbReference>
<dbReference type="Proteomes" id="UP000076563">
    <property type="component" value="Unassembled WGS sequence"/>
</dbReference>
<protein>
    <submittedName>
        <fullName evidence="1">Permease</fullName>
    </submittedName>
</protein>
<keyword evidence="2" id="KW-1185">Reference proteome</keyword>
<evidence type="ECO:0000313" key="2">
    <source>
        <dbReference type="Proteomes" id="UP000076563"/>
    </source>
</evidence>
<evidence type="ECO:0000313" key="1">
    <source>
        <dbReference type="EMBL" id="KZE74292.1"/>
    </source>
</evidence>
<dbReference type="InterPro" id="IPR021631">
    <property type="entry name" value="DUF3238"/>
</dbReference>